<proteinExistence type="predicted"/>
<organism evidence="1 2">
    <name type="scientific">Gigaspora margarita</name>
    <dbReference type="NCBI Taxonomy" id="4874"/>
    <lineage>
        <taxon>Eukaryota</taxon>
        <taxon>Fungi</taxon>
        <taxon>Fungi incertae sedis</taxon>
        <taxon>Mucoromycota</taxon>
        <taxon>Glomeromycotina</taxon>
        <taxon>Glomeromycetes</taxon>
        <taxon>Diversisporales</taxon>
        <taxon>Gigasporaceae</taxon>
        <taxon>Gigaspora</taxon>
    </lineage>
</organism>
<reference evidence="1 2" key="1">
    <citation type="journal article" date="2019" name="Environ. Microbiol.">
        <title>At the nexus of three kingdoms: the genome of the mycorrhizal fungus Gigaspora margarita provides insights into plant, endobacterial and fungal interactions.</title>
        <authorList>
            <person name="Venice F."/>
            <person name="Ghignone S."/>
            <person name="Salvioli di Fossalunga A."/>
            <person name="Amselem J."/>
            <person name="Novero M."/>
            <person name="Xianan X."/>
            <person name="Sedzielewska Toro K."/>
            <person name="Morin E."/>
            <person name="Lipzen A."/>
            <person name="Grigoriev I.V."/>
            <person name="Henrissat B."/>
            <person name="Martin F.M."/>
            <person name="Bonfante P."/>
        </authorList>
    </citation>
    <scope>NUCLEOTIDE SEQUENCE [LARGE SCALE GENOMIC DNA]</scope>
    <source>
        <strain evidence="1 2">BEG34</strain>
    </source>
</reference>
<dbReference type="AlphaFoldDB" id="A0A8H4ETB8"/>
<evidence type="ECO:0000313" key="2">
    <source>
        <dbReference type="Proteomes" id="UP000439903"/>
    </source>
</evidence>
<dbReference type="OrthoDB" id="2364950at2759"/>
<name>A0A8H4ETB8_GIGMA</name>
<accession>A0A8H4ETB8</accession>
<gene>
    <name evidence="1" type="ORF">F8M41_023419</name>
</gene>
<keyword evidence="2" id="KW-1185">Reference proteome</keyword>
<dbReference type="Proteomes" id="UP000439903">
    <property type="component" value="Unassembled WGS sequence"/>
</dbReference>
<protein>
    <submittedName>
        <fullName evidence="1">Uncharacterized protein</fullName>
    </submittedName>
</protein>
<evidence type="ECO:0000313" key="1">
    <source>
        <dbReference type="EMBL" id="KAF0551479.1"/>
    </source>
</evidence>
<sequence length="258" mass="28905">MFHDLIKKFREQFRLPTFPKKPIEENSLPIKIGSNVSIKNYNKFIESRELSGYKLEYNNGNVCIIDMCTREHEDVVKLLQDYFKIPNGGVIFDEPLIVLGQPLHPSPIADGLKIAPDVAVHPNKTYVPRPPNPGPLNIGPPPSDTTGNPHARIICEVAVSQSYRGLKNKSKLWRQGMPTRKWHFGTVQKGSNVPTGCNAPGNPAYQIDIPISDVFYDPPIPAIGYVPLVSYPRPAMLDGNFTIDLYKIQQIVLENQPI</sequence>
<comment type="caution">
    <text evidence="1">The sequence shown here is derived from an EMBL/GenBank/DDBJ whole genome shotgun (WGS) entry which is preliminary data.</text>
</comment>
<dbReference type="EMBL" id="WTPW01000077">
    <property type="protein sequence ID" value="KAF0551479.1"/>
    <property type="molecule type" value="Genomic_DNA"/>
</dbReference>